<keyword evidence="3 5" id="KW-1133">Transmembrane helix</keyword>
<dbReference type="PANTHER" id="PTHR21016:SF25">
    <property type="entry name" value="TM2 DOMAIN-CONTAINING PROTEIN DDB_G0277895-RELATED"/>
    <property type="match status" value="1"/>
</dbReference>
<feature type="transmembrane region" description="Helical" evidence="5">
    <location>
        <begin position="32"/>
        <end position="50"/>
    </location>
</feature>
<proteinExistence type="predicted"/>
<reference evidence="7" key="1">
    <citation type="submission" date="2022-06" db="EMBL/GenBank/DDBJ databases">
        <title>Ornithinimicrobium HY1793.</title>
        <authorList>
            <person name="Huang Y."/>
        </authorList>
    </citation>
    <scope>NUCLEOTIDE SEQUENCE</scope>
    <source>
        <strain evidence="7">HY1793</strain>
    </source>
</reference>
<dbReference type="RefSeq" id="WP_252595257.1">
    <property type="nucleotide sequence ID" value="NZ_CP099489.1"/>
</dbReference>
<dbReference type="Proteomes" id="UP001056455">
    <property type="component" value="Chromosome"/>
</dbReference>
<keyword evidence="4 5" id="KW-0472">Membrane</keyword>
<evidence type="ECO:0000256" key="5">
    <source>
        <dbReference type="SAM" id="Phobius"/>
    </source>
</evidence>
<keyword evidence="2 5" id="KW-0812">Transmembrane</keyword>
<accession>A0ABY4YYA4</accession>
<organism evidence="7 8">
    <name type="scientific">Ornithinimicrobium faecis</name>
    <dbReference type="NCBI Taxonomy" id="2934158"/>
    <lineage>
        <taxon>Bacteria</taxon>
        <taxon>Bacillati</taxon>
        <taxon>Actinomycetota</taxon>
        <taxon>Actinomycetes</taxon>
        <taxon>Micrococcales</taxon>
        <taxon>Ornithinimicrobiaceae</taxon>
        <taxon>Ornithinimicrobium</taxon>
    </lineage>
</organism>
<evidence type="ECO:0000313" key="7">
    <source>
        <dbReference type="EMBL" id="USQ81721.1"/>
    </source>
</evidence>
<dbReference type="Pfam" id="PF05154">
    <property type="entry name" value="TM2"/>
    <property type="match status" value="1"/>
</dbReference>
<feature type="domain" description="TM2" evidence="6">
    <location>
        <begin position="29"/>
        <end position="78"/>
    </location>
</feature>
<dbReference type="InterPro" id="IPR007829">
    <property type="entry name" value="TM2"/>
</dbReference>
<dbReference type="InterPro" id="IPR050932">
    <property type="entry name" value="TM2D1-3-like"/>
</dbReference>
<gene>
    <name evidence="7" type="ORF">NF556_08770</name>
</gene>
<name>A0ABY4YYA4_9MICO</name>
<feature type="transmembrane region" description="Helical" evidence="5">
    <location>
        <begin position="62"/>
        <end position="89"/>
    </location>
</feature>
<comment type="subcellular location">
    <subcellularLocation>
        <location evidence="1">Membrane</location>
        <topology evidence="1">Multi-pass membrane protein</topology>
    </subcellularLocation>
</comment>
<evidence type="ECO:0000256" key="3">
    <source>
        <dbReference type="ARBA" id="ARBA00022989"/>
    </source>
</evidence>
<protein>
    <submittedName>
        <fullName evidence="7">TM2 domain-containing protein</fullName>
    </submittedName>
</protein>
<keyword evidence="8" id="KW-1185">Reference proteome</keyword>
<evidence type="ECO:0000256" key="2">
    <source>
        <dbReference type="ARBA" id="ARBA00022692"/>
    </source>
</evidence>
<evidence type="ECO:0000256" key="1">
    <source>
        <dbReference type="ARBA" id="ARBA00004141"/>
    </source>
</evidence>
<dbReference type="PANTHER" id="PTHR21016">
    <property type="entry name" value="BETA-AMYLOID BINDING PROTEIN-RELATED"/>
    <property type="match status" value="1"/>
</dbReference>
<dbReference type="EMBL" id="CP099489">
    <property type="protein sequence ID" value="USQ81721.1"/>
    <property type="molecule type" value="Genomic_DNA"/>
</dbReference>
<evidence type="ECO:0000259" key="6">
    <source>
        <dbReference type="Pfam" id="PF05154"/>
    </source>
</evidence>
<evidence type="ECO:0000256" key="4">
    <source>
        <dbReference type="ARBA" id="ARBA00023136"/>
    </source>
</evidence>
<sequence>MTQPSYGFQNGTNMPNPQGPPVMIVRAHKEVGIAYVLWLFLGTLGVHRFYLGKTGTGIAQLVLSLVGWATAILLVGFVFLAVVWVWVIVDAFLIPSMTRSANGVPV</sequence>
<evidence type="ECO:0000313" key="8">
    <source>
        <dbReference type="Proteomes" id="UP001056455"/>
    </source>
</evidence>